<dbReference type="GO" id="GO:0003824">
    <property type="term" value="F:catalytic activity"/>
    <property type="evidence" value="ECO:0007669"/>
    <property type="project" value="InterPro"/>
</dbReference>
<feature type="domain" description="CN hydrolase" evidence="2">
    <location>
        <begin position="5"/>
        <end position="347"/>
    </location>
</feature>
<proteinExistence type="inferred from homology"/>
<keyword evidence="4" id="KW-1185">Reference proteome</keyword>
<accession>A0A8H2ZPA7</accession>
<dbReference type="PROSITE" id="PS50263">
    <property type="entry name" value="CN_HYDROLASE"/>
    <property type="match status" value="1"/>
</dbReference>
<reference evidence="3" key="1">
    <citation type="submission" date="2020-10" db="EMBL/GenBank/DDBJ databases">
        <authorList>
            <person name="Kusch S."/>
        </authorList>
    </citation>
    <scope>NUCLEOTIDE SEQUENCE</scope>
    <source>
        <strain evidence="3">SwB9</strain>
    </source>
</reference>
<evidence type="ECO:0000256" key="1">
    <source>
        <dbReference type="ARBA" id="ARBA00008129"/>
    </source>
</evidence>
<dbReference type="EMBL" id="CAJHIA010000014">
    <property type="protein sequence ID" value="CAD6445396.1"/>
    <property type="molecule type" value="Genomic_DNA"/>
</dbReference>
<dbReference type="InterPro" id="IPR003010">
    <property type="entry name" value="C-N_Hydrolase"/>
</dbReference>
<evidence type="ECO:0000313" key="4">
    <source>
        <dbReference type="Proteomes" id="UP000624404"/>
    </source>
</evidence>
<dbReference type="InterPro" id="IPR044149">
    <property type="entry name" value="Nitrilases_CHs"/>
</dbReference>
<dbReference type="Gene3D" id="3.60.110.10">
    <property type="entry name" value="Carbon-nitrogen hydrolase"/>
    <property type="match status" value="1"/>
</dbReference>
<dbReference type="PANTHER" id="PTHR46044">
    <property type="entry name" value="NITRILASE"/>
    <property type="match status" value="1"/>
</dbReference>
<gene>
    <name evidence="3" type="ORF">SCLTRI_LOCUS5179</name>
</gene>
<protein>
    <submittedName>
        <fullName evidence="3">52f6d203-d98d-47fb-a119-5a32defe641b</fullName>
    </submittedName>
</protein>
<comment type="caution">
    <text evidence="3">The sequence shown here is derived from an EMBL/GenBank/DDBJ whole genome shotgun (WGS) entry which is preliminary data.</text>
</comment>
<comment type="similarity">
    <text evidence="1">Belongs to the carbon-nitrogen hydrolase superfamily. Nitrilase family.</text>
</comment>
<dbReference type="SUPFAM" id="SSF56317">
    <property type="entry name" value="Carbon-nitrogen hydrolase"/>
    <property type="match status" value="1"/>
</dbReference>
<dbReference type="Proteomes" id="UP000624404">
    <property type="component" value="Unassembled WGS sequence"/>
</dbReference>
<dbReference type="FunFam" id="3.60.110.10:FF:000016">
    <property type="entry name" value="Nitrilase blr3397"/>
    <property type="match status" value="1"/>
</dbReference>
<sequence>MVQNLRLAVSQSHTLSTTSATLAALSKTTQHAATKSIDLILFPEAYLGGYPRTATFGAAVGARDPRGREQFLHYYKDAVDLGDTPEGAGKKWVNKELEVGGDGKRGDGTREELEKIARETGVFIVTGLVERSGGSLYCGVVYVCPKLGMIGKRRKTGSERLIWGQGQPSSLRAVTTTIRGVKLTLASAICWENYMPLLRQSIYSQNVNLYLAPTADARDTWLPLMRTVACEGRCVVLSANQCMKRSNLPSWITGNDKEDSAIEDGHADEYGHAQSRSRRKSILTDDGCEIALPQSIAGIPETIETTQKDASDFICRGGSCIISPLGDILAGPVWDDENGFLSVDIDFDDCLRGRLDLDVGGSYSRNDAFKLTVEGLDLSPPP</sequence>
<dbReference type="AlphaFoldDB" id="A0A8H2ZPA7"/>
<organism evidence="3 4">
    <name type="scientific">Sclerotinia trifoliorum</name>
    <dbReference type="NCBI Taxonomy" id="28548"/>
    <lineage>
        <taxon>Eukaryota</taxon>
        <taxon>Fungi</taxon>
        <taxon>Dikarya</taxon>
        <taxon>Ascomycota</taxon>
        <taxon>Pezizomycotina</taxon>
        <taxon>Leotiomycetes</taxon>
        <taxon>Helotiales</taxon>
        <taxon>Sclerotiniaceae</taxon>
        <taxon>Sclerotinia</taxon>
    </lineage>
</organism>
<evidence type="ECO:0000259" key="2">
    <source>
        <dbReference type="PROSITE" id="PS50263"/>
    </source>
</evidence>
<name>A0A8H2ZPA7_9HELO</name>
<dbReference type="PANTHER" id="PTHR46044:SF12">
    <property type="entry name" value="HYDROLASE"/>
    <property type="match status" value="1"/>
</dbReference>
<dbReference type="Pfam" id="PF00795">
    <property type="entry name" value="CN_hydrolase"/>
    <property type="match status" value="1"/>
</dbReference>
<evidence type="ECO:0000313" key="3">
    <source>
        <dbReference type="EMBL" id="CAD6445396.1"/>
    </source>
</evidence>
<dbReference type="InterPro" id="IPR036526">
    <property type="entry name" value="C-N_Hydrolase_sf"/>
</dbReference>
<dbReference type="OrthoDB" id="10250282at2759"/>